<organism evidence="1 2">
    <name type="scientific">Streptomyces antioxidans</name>
    <dbReference type="NCBI Taxonomy" id="1507734"/>
    <lineage>
        <taxon>Bacteria</taxon>
        <taxon>Bacillati</taxon>
        <taxon>Actinomycetota</taxon>
        <taxon>Actinomycetes</taxon>
        <taxon>Kitasatosporales</taxon>
        <taxon>Streptomycetaceae</taxon>
        <taxon>Streptomyces</taxon>
    </lineage>
</organism>
<keyword evidence="2" id="KW-1185">Reference proteome</keyword>
<gene>
    <name evidence="1" type="ORF">VT50_0221380</name>
</gene>
<reference evidence="1" key="1">
    <citation type="submission" date="2016-12" db="EMBL/GenBank/DDBJ databases">
        <title>Genome sequence of Streptomyces antioxidans MUSC 164.</title>
        <authorList>
            <person name="Lee L.-H."/>
            <person name="Ser H.-L."/>
        </authorList>
    </citation>
    <scope>NUCLEOTIDE SEQUENCE [LARGE SCALE GENOMIC DNA]</scope>
    <source>
        <strain evidence="1">MUSC 164</strain>
    </source>
</reference>
<sequence>MLAGRIDAAFADVDTVRRRVVEIATQAAERRTALDRAALTDIRPLLLDLLAHDGTLFESLGVAVSGTSLSDTPRWLEWWRRDGRNKAQFISHALNPDSVGFYDYQSREWFRLPVTTRRPHAVGPYVDAGGIEVCTVTLAIPIALPSGSVSVAGGDLSIAALEALLLDTLGTRAHKVVLLAANGRVVTSNTARYVTGSRLRADGPQATPDQIVPIPSADPHRLPWQLLAMPD</sequence>
<name>A0A1V4D220_9ACTN</name>
<dbReference type="Proteomes" id="UP000033615">
    <property type="component" value="Unassembled WGS sequence"/>
</dbReference>
<evidence type="ECO:0008006" key="3">
    <source>
        <dbReference type="Google" id="ProtNLM"/>
    </source>
</evidence>
<evidence type="ECO:0000313" key="2">
    <source>
        <dbReference type="Proteomes" id="UP000033615"/>
    </source>
</evidence>
<accession>A0A1V4D220</accession>
<protein>
    <recommendedName>
        <fullName evidence="3">Cache domain-containing protein</fullName>
    </recommendedName>
</protein>
<evidence type="ECO:0000313" key="1">
    <source>
        <dbReference type="EMBL" id="OPF77326.1"/>
    </source>
</evidence>
<comment type="caution">
    <text evidence="1">The sequence shown here is derived from an EMBL/GenBank/DDBJ whole genome shotgun (WGS) entry which is preliminary data.</text>
</comment>
<proteinExistence type="predicted"/>
<dbReference type="EMBL" id="LAKD02000052">
    <property type="protein sequence ID" value="OPF77326.1"/>
    <property type="molecule type" value="Genomic_DNA"/>
</dbReference>
<dbReference type="CDD" id="cd12913">
    <property type="entry name" value="PDC1_MCP_like"/>
    <property type="match status" value="1"/>
</dbReference>
<dbReference type="Gene3D" id="3.30.450.20">
    <property type="entry name" value="PAS domain"/>
    <property type="match status" value="1"/>
</dbReference>
<dbReference type="AlphaFoldDB" id="A0A1V4D220"/>